<dbReference type="AlphaFoldDB" id="A0A096CTU9"/>
<gene>
    <name evidence="2" type="ORF">Y919_08765</name>
</gene>
<dbReference type="InterPro" id="IPR012454">
    <property type="entry name" value="DUF1659"/>
</dbReference>
<proteinExistence type="predicted"/>
<accession>A0A096CTU9</accession>
<evidence type="ECO:0000313" key="3">
    <source>
        <dbReference type="Proteomes" id="UP000029622"/>
    </source>
</evidence>
<name>A0A096CTU9_9FIRM</name>
<organism evidence="2 3">
    <name type="scientific">Caloranaerobacter azorensis H53214</name>
    <dbReference type="NCBI Taxonomy" id="1156417"/>
    <lineage>
        <taxon>Bacteria</taxon>
        <taxon>Bacillati</taxon>
        <taxon>Bacillota</taxon>
        <taxon>Tissierellia</taxon>
        <taxon>Tissierellales</taxon>
        <taxon>Thermohalobacteraceae</taxon>
        <taxon>Caloranaerobacter</taxon>
    </lineage>
</organism>
<protein>
    <recommendedName>
        <fullName evidence="1">DUF1659 domain-containing protein</fullName>
    </recommendedName>
</protein>
<comment type="caution">
    <text evidence="2">The sequence shown here is derived from an EMBL/GenBank/DDBJ whole genome shotgun (WGS) entry which is preliminary data.</text>
</comment>
<dbReference type="Pfam" id="PF07872">
    <property type="entry name" value="DUF1659"/>
    <property type="match status" value="1"/>
</dbReference>
<sequence length="75" mass="8248">MAVNAVTKDSKIKLNLDGGVDQKGKQIVKSKTYSKVKTAATNEDVYSVAKTLANLQKMPVVSIRRIDEIELVENI</sequence>
<evidence type="ECO:0000259" key="1">
    <source>
        <dbReference type="Pfam" id="PF07872"/>
    </source>
</evidence>
<dbReference type="Proteomes" id="UP000029622">
    <property type="component" value="Unassembled WGS sequence"/>
</dbReference>
<reference evidence="2 3" key="1">
    <citation type="submission" date="2013-12" db="EMBL/GenBank/DDBJ databases">
        <title>Draft genome sequence of Caloranaerobacter sp. H53214.</title>
        <authorList>
            <person name="Jiang L.J."/>
            <person name="Shao Z.Z."/>
            <person name="Long M.N."/>
        </authorList>
    </citation>
    <scope>NUCLEOTIDE SEQUENCE [LARGE SCALE GENOMIC DNA]</scope>
    <source>
        <strain evidence="2 3">H53214</strain>
    </source>
</reference>
<dbReference type="STRING" id="1156417.Y919_08765"/>
<dbReference type="EMBL" id="AZTB01000046">
    <property type="protein sequence ID" value="KGG79969.1"/>
    <property type="molecule type" value="Genomic_DNA"/>
</dbReference>
<feature type="domain" description="DUF1659" evidence="1">
    <location>
        <begin position="2"/>
        <end position="73"/>
    </location>
</feature>
<dbReference type="RefSeq" id="WP_035164059.1">
    <property type="nucleotide sequence ID" value="NZ_AZTB01000046.1"/>
</dbReference>
<evidence type="ECO:0000313" key="2">
    <source>
        <dbReference type="EMBL" id="KGG79969.1"/>
    </source>
</evidence>